<dbReference type="InterPro" id="IPR013783">
    <property type="entry name" value="Ig-like_fold"/>
</dbReference>
<feature type="domain" description="PKD" evidence="2">
    <location>
        <begin position="126"/>
        <end position="179"/>
    </location>
</feature>
<dbReference type="EMBL" id="BAAARI010000037">
    <property type="protein sequence ID" value="GAA2589405.1"/>
    <property type="molecule type" value="Genomic_DNA"/>
</dbReference>
<dbReference type="PROSITE" id="PS50093">
    <property type="entry name" value="PKD"/>
    <property type="match status" value="1"/>
</dbReference>
<sequence>MLGGCASTDGTSVIVEGSQTQPGTNGGGSEWIPAGGNGGGGATPAEPKNPYGMDLLYEHISQDEPTEEIPAVTVADLAAFTPQRPSFAAEPAGLGVAGLPTNVIAGASEHTVPGTLFNRAVTVRFTPVAYRFDYGDGTIGTSSTGGAPWTTLGQAQFTPTPTSHTYGSPGDYTIAVSVAYAAVVDFGVTTRAVNGTVTANAAPQTLRVLEARTALVDKTCAQNPRGPGC</sequence>
<evidence type="ECO:0000256" key="1">
    <source>
        <dbReference type="SAM" id="MobiDB-lite"/>
    </source>
</evidence>
<protein>
    <recommendedName>
        <fullName evidence="2">PKD domain-containing protein</fullName>
    </recommendedName>
</protein>
<name>A0ABN3PMJ5_9MICO</name>
<keyword evidence="4" id="KW-1185">Reference proteome</keyword>
<evidence type="ECO:0000313" key="3">
    <source>
        <dbReference type="EMBL" id="GAA2589405.1"/>
    </source>
</evidence>
<organism evidence="3 4">
    <name type="scientific">Microbacterium binotii</name>
    <dbReference type="NCBI Taxonomy" id="462710"/>
    <lineage>
        <taxon>Bacteria</taxon>
        <taxon>Bacillati</taxon>
        <taxon>Actinomycetota</taxon>
        <taxon>Actinomycetes</taxon>
        <taxon>Micrococcales</taxon>
        <taxon>Microbacteriaceae</taxon>
        <taxon>Microbacterium</taxon>
    </lineage>
</organism>
<gene>
    <name evidence="3" type="ORF">GCM10009862_29670</name>
</gene>
<dbReference type="Proteomes" id="UP001500274">
    <property type="component" value="Unassembled WGS sequence"/>
</dbReference>
<comment type="caution">
    <text evidence="3">The sequence shown here is derived from an EMBL/GenBank/DDBJ whole genome shotgun (WGS) entry which is preliminary data.</text>
</comment>
<reference evidence="3 4" key="1">
    <citation type="journal article" date="2019" name="Int. J. Syst. Evol. Microbiol.">
        <title>The Global Catalogue of Microorganisms (GCM) 10K type strain sequencing project: providing services to taxonomists for standard genome sequencing and annotation.</title>
        <authorList>
            <consortium name="The Broad Institute Genomics Platform"/>
            <consortium name="The Broad Institute Genome Sequencing Center for Infectious Disease"/>
            <person name="Wu L."/>
            <person name="Ma J."/>
        </authorList>
    </citation>
    <scope>NUCLEOTIDE SEQUENCE [LARGE SCALE GENOMIC DNA]</scope>
    <source>
        <strain evidence="3 4">JCM 16365</strain>
    </source>
</reference>
<feature type="compositionally biased region" description="Gly residues" evidence="1">
    <location>
        <begin position="24"/>
        <end position="42"/>
    </location>
</feature>
<dbReference type="SUPFAM" id="SSF49299">
    <property type="entry name" value="PKD domain"/>
    <property type="match status" value="1"/>
</dbReference>
<feature type="region of interest" description="Disordered" evidence="1">
    <location>
        <begin position="1"/>
        <end position="49"/>
    </location>
</feature>
<accession>A0ABN3PMJ5</accession>
<proteinExistence type="predicted"/>
<dbReference type="InterPro" id="IPR000601">
    <property type="entry name" value="PKD_dom"/>
</dbReference>
<evidence type="ECO:0000313" key="4">
    <source>
        <dbReference type="Proteomes" id="UP001500274"/>
    </source>
</evidence>
<dbReference type="InterPro" id="IPR035986">
    <property type="entry name" value="PKD_dom_sf"/>
</dbReference>
<dbReference type="Pfam" id="PF00801">
    <property type="entry name" value="PKD"/>
    <property type="match status" value="1"/>
</dbReference>
<evidence type="ECO:0000259" key="2">
    <source>
        <dbReference type="PROSITE" id="PS50093"/>
    </source>
</evidence>
<dbReference type="Gene3D" id="2.60.40.10">
    <property type="entry name" value="Immunoglobulins"/>
    <property type="match status" value="1"/>
</dbReference>